<feature type="region of interest" description="Disordered" evidence="1">
    <location>
        <begin position="468"/>
        <end position="572"/>
    </location>
</feature>
<feature type="compositionally biased region" description="Pro residues" evidence="1">
    <location>
        <begin position="352"/>
        <end position="362"/>
    </location>
</feature>
<evidence type="ECO:0000313" key="4">
    <source>
        <dbReference type="Proteomes" id="UP001589610"/>
    </source>
</evidence>
<evidence type="ECO:0000313" key="3">
    <source>
        <dbReference type="EMBL" id="MFB9681373.1"/>
    </source>
</evidence>
<keyword evidence="2" id="KW-0472">Membrane</keyword>
<gene>
    <name evidence="3" type="ORF">ACFFRH_38340</name>
</gene>
<feature type="compositionally biased region" description="Basic and acidic residues" evidence="1">
    <location>
        <begin position="254"/>
        <end position="263"/>
    </location>
</feature>
<feature type="transmembrane region" description="Helical" evidence="2">
    <location>
        <begin position="704"/>
        <end position="725"/>
    </location>
</feature>
<accession>A0ABV5TQI5</accession>
<feature type="compositionally biased region" description="Pro residues" evidence="1">
    <location>
        <begin position="653"/>
        <end position="669"/>
    </location>
</feature>
<keyword evidence="2" id="KW-1133">Transmembrane helix</keyword>
<keyword evidence="2" id="KW-0812">Transmembrane</keyword>
<evidence type="ECO:0000256" key="1">
    <source>
        <dbReference type="SAM" id="MobiDB-lite"/>
    </source>
</evidence>
<organism evidence="3 4">
    <name type="scientific">Streptosporangium vulgare</name>
    <dbReference type="NCBI Taxonomy" id="46190"/>
    <lineage>
        <taxon>Bacteria</taxon>
        <taxon>Bacillati</taxon>
        <taxon>Actinomycetota</taxon>
        <taxon>Actinomycetes</taxon>
        <taxon>Streptosporangiales</taxon>
        <taxon>Streptosporangiaceae</taxon>
        <taxon>Streptosporangium</taxon>
    </lineage>
</organism>
<protein>
    <submittedName>
        <fullName evidence="3">RNA polymerase sigma factor</fullName>
    </submittedName>
</protein>
<feature type="compositionally biased region" description="Basic residues" evidence="1">
    <location>
        <begin position="684"/>
        <end position="696"/>
    </location>
</feature>
<reference evidence="3 4" key="1">
    <citation type="submission" date="2024-09" db="EMBL/GenBank/DDBJ databases">
        <authorList>
            <person name="Sun Q."/>
            <person name="Mori K."/>
        </authorList>
    </citation>
    <scope>NUCLEOTIDE SEQUENCE [LARGE SCALE GENOMIC DNA]</scope>
    <source>
        <strain evidence="3 4">JCM 3028</strain>
    </source>
</reference>
<dbReference type="RefSeq" id="WP_344748960.1">
    <property type="nucleotide sequence ID" value="NZ_BAAAWW010000176.1"/>
</dbReference>
<feature type="compositionally biased region" description="Low complexity" evidence="1">
    <location>
        <begin position="533"/>
        <end position="572"/>
    </location>
</feature>
<feature type="compositionally biased region" description="Polar residues" evidence="1">
    <location>
        <begin position="621"/>
        <end position="630"/>
    </location>
</feature>
<feature type="compositionally biased region" description="Basic residues" evidence="1">
    <location>
        <begin position="292"/>
        <end position="304"/>
    </location>
</feature>
<dbReference type="Proteomes" id="UP001589610">
    <property type="component" value="Unassembled WGS sequence"/>
</dbReference>
<comment type="caution">
    <text evidence="3">The sequence shown here is derived from an EMBL/GenBank/DDBJ whole genome shotgun (WGS) entry which is preliminary data.</text>
</comment>
<feature type="region of interest" description="Disordered" evidence="1">
    <location>
        <begin position="614"/>
        <end position="696"/>
    </location>
</feature>
<proteinExistence type="predicted"/>
<feature type="compositionally biased region" description="Low complexity" evidence="1">
    <location>
        <begin position="388"/>
        <end position="412"/>
    </location>
</feature>
<dbReference type="EMBL" id="JBHMBS010000032">
    <property type="protein sequence ID" value="MFB9681373.1"/>
    <property type="molecule type" value="Genomic_DNA"/>
</dbReference>
<sequence>MTQPLLGQRSRVELIAELYDRHAAGLFAYSHDQLGNADSASDVLVAVLSGVSDAEPPRAALYALARREIFLRDIVYSPAAVRLDPAAALVERVLGDLRTHQREVLYLSGVCEMDASELSWVLDVAVDTADELTVSACRRFAQSLGYALASAKVPENMTEVFGALAVAPVRDVLNLAPWATPPARLRAAVLGPQAPPAVPAARRSTSPLVRQLWPTTPSWPLPLAETGLPAGPPIGASAFPVPDLPDHMAEDRFPDPFAPRDPDAVSTHEATTEPMPRLGDSVLTALDTAALRPRRRLQRPRPRRATPLSAPVPGDVLDDAPGREDFFRPLTPEARAARVRTDRLVAAAPRTETPPAPRPETPPADRTEPSAAETLPAPSHEVPPSPVPAAHTAPAAPAAETPRTPLTVVPPLGDGILGDRTLGNAENPRSFGNLGDVLDDGLGDVLDDARPLPGWPLQTDQLDALADRERHRPAPGSPAPSPSREAGRHASPVGDRPRLSLPVWVTRTETPASPEVPPAERAEPPSPAPAPVRPSAVDWFADAAPSGTADAAPPGAADAAPPGATGGASAAPLGAQTREAPTALPVWSPRTDHLRTPTGRAQLRLPRWIMREDQSGDAPAGTTSPPNHTLTPYDAPPDDAATMPGNGFTAISPIPPAPQASEPSAPPPGLGETGTVLSSSGRTASRKRAPRSHKAMKNATHHDWAWELIGFVIAVTIAMIVFFAVPMMTTP</sequence>
<evidence type="ECO:0000256" key="2">
    <source>
        <dbReference type="SAM" id="Phobius"/>
    </source>
</evidence>
<feature type="region of interest" description="Disordered" evidence="1">
    <location>
        <begin position="254"/>
        <end position="412"/>
    </location>
</feature>
<keyword evidence="4" id="KW-1185">Reference proteome</keyword>
<name>A0ABV5TQI5_9ACTN</name>